<organism evidence="1 2">
    <name type="scientific">Carboxydothermus hydrogenoformans (strain ATCC BAA-161 / DSM 6008 / Z-2901)</name>
    <dbReference type="NCBI Taxonomy" id="246194"/>
    <lineage>
        <taxon>Bacteria</taxon>
        <taxon>Bacillati</taxon>
        <taxon>Bacillota</taxon>
        <taxon>Clostridia</taxon>
        <taxon>Thermoanaerobacterales</taxon>
        <taxon>Thermoanaerobacteraceae</taxon>
        <taxon>Carboxydothermus</taxon>
    </lineage>
</organism>
<protein>
    <submittedName>
        <fullName evidence="1">Uncharacterized protein</fullName>
    </submittedName>
</protein>
<dbReference type="Proteomes" id="UP000002706">
    <property type="component" value="Chromosome"/>
</dbReference>
<dbReference type="STRING" id="246194.CHY_2487"/>
<dbReference type="InParanoid" id="Q3A9A3"/>
<name>Q3A9A3_CARHZ</name>
<evidence type="ECO:0000313" key="1">
    <source>
        <dbReference type="EMBL" id="ABB14187.1"/>
    </source>
</evidence>
<reference evidence="1 2" key="1">
    <citation type="journal article" date="2005" name="PLoS Genet.">
        <title>Life in hot carbon monoxide: the complete genome sequence of Carboxydothermus hydrogenoformans Z-2901.</title>
        <authorList>
            <person name="Wu M."/>
            <person name="Ren Q."/>
            <person name="Durkin A.S."/>
            <person name="Daugherty S.C."/>
            <person name="Brinkac L.M."/>
            <person name="Dodson R.J."/>
            <person name="Madupu R."/>
            <person name="Sullivan S.A."/>
            <person name="Kolonay J.F."/>
            <person name="Haft D.H."/>
            <person name="Nelson W.C."/>
            <person name="Tallon L.J."/>
            <person name="Jones K.M."/>
            <person name="Ulrich L.E."/>
            <person name="Gonzalez J.M."/>
            <person name="Zhulin I.B."/>
            <person name="Robb F.T."/>
            <person name="Eisen J.A."/>
        </authorList>
    </citation>
    <scope>NUCLEOTIDE SEQUENCE [LARGE SCALE GENOMIC DNA]</scope>
    <source>
        <strain evidence="2">ATCC BAA-161 / DSM 6008 / Z-2901</strain>
    </source>
</reference>
<dbReference type="KEGG" id="chy:CHY_2487"/>
<sequence length="31" mass="3595">MKRLLAGEANQPANFLKNLENFSLWVDKEAF</sequence>
<gene>
    <name evidence="1" type="ordered locus">CHY_2487</name>
</gene>
<keyword evidence="2" id="KW-1185">Reference proteome</keyword>
<dbReference type="AlphaFoldDB" id="Q3A9A3"/>
<accession>Q3A9A3</accession>
<evidence type="ECO:0000313" key="2">
    <source>
        <dbReference type="Proteomes" id="UP000002706"/>
    </source>
</evidence>
<dbReference type="EMBL" id="CP000141">
    <property type="protein sequence ID" value="ABB14187.1"/>
    <property type="molecule type" value="Genomic_DNA"/>
</dbReference>
<proteinExistence type="predicted"/>
<dbReference type="HOGENOM" id="CLU_3395708_0_0_9"/>